<feature type="compositionally biased region" description="Basic and acidic residues" evidence="1">
    <location>
        <begin position="120"/>
        <end position="130"/>
    </location>
</feature>
<dbReference type="InterPro" id="IPR012677">
    <property type="entry name" value="Nucleotide-bd_a/b_plait_sf"/>
</dbReference>
<reference evidence="2 3" key="1">
    <citation type="submission" date="2018-02" db="EMBL/GenBank/DDBJ databases">
        <title>Genome sequence of the basidiomycete white-rot fungus Phlebia centrifuga.</title>
        <authorList>
            <person name="Granchi Z."/>
            <person name="Peng M."/>
            <person name="de Vries R.P."/>
            <person name="Hilden K."/>
            <person name="Makela M.R."/>
            <person name="Grigoriev I."/>
            <person name="Riley R."/>
        </authorList>
    </citation>
    <scope>NUCLEOTIDE SEQUENCE [LARGE SCALE GENOMIC DNA]</scope>
    <source>
        <strain evidence="2 3">FBCC195</strain>
    </source>
</reference>
<dbReference type="Proteomes" id="UP000186601">
    <property type="component" value="Unassembled WGS sequence"/>
</dbReference>
<gene>
    <name evidence="2" type="ORF">PHLCEN_2v10819</name>
</gene>
<comment type="caution">
    <text evidence="2">The sequence shown here is derived from an EMBL/GenBank/DDBJ whole genome shotgun (WGS) entry which is preliminary data.</text>
</comment>
<dbReference type="EMBL" id="MLYV02001084">
    <property type="protein sequence ID" value="PSR73328.1"/>
    <property type="molecule type" value="Genomic_DNA"/>
</dbReference>
<dbReference type="SUPFAM" id="SSF54928">
    <property type="entry name" value="RNA-binding domain, RBD"/>
    <property type="match status" value="1"/>
</dbReference>
<name>A0A2R6NLR1_9APHY</name>
<evidence type="ECO:0008006" key="4">
    <source>
        <dbReference type="Google" id="ProtNLM"/>
    </source>
</evidence>
<accession>A0A2R6NLR1</accession>
<evidence type="ECO:0000313" key="3">
    <source>
        <dbReference type="Proteomes" id="UP000186601"/>
    </source>
</evidence>
<feature type="region of interest" description="Disordered" evidence="1">
    <location>
        <begin position="116"/>
        <end position="161"/>
    </location>
</feature>
<dbReference type="InterPro" id="IPR035979">
    <property type="entry name" value="RBD_domain_sf"/>
</dbReference>
<protein>
    <recommendedName>
        <fullName evidence="4">RRM domain-containing protein</fullName>
    </recommendedName>
</protein>
<feature type="compositionally biased region" description="Basic and acidic residues" evidence="1">
    <location>
        <begin position="138"/>
        <end position="155"/>
    </location>
</feature>
<dbReference type="AlphaFoldDB" id="A0A2R6NLR1"/>
<dbReference type="Gene3D" id="3.30.70.330">
    <property type="match status" value="1"/>
</dbReference>
<organism evidence="2 3">
    <name type="scientific">Hermanssonia centrifuga</name>
    <dbReference type="NCBI Taxonomy" id="98765"/>
    <lineage>
        <taxon>Eukaryota</taxon>
        <taxon>Fungi</taxon>
        <taxon>Dikarya</taxon>
        <taxon>Basidiomycota</taxon>
        <taxon>Agaricomycotina</taxon>
        <taxon>Agaricomycetes</taxon>
        <taxon>Polyporales</taxon>
        <taxon>Meruliaceae</taxon>
        <taxon>Hermanssonia</taxon>
    </lineage>
</organism>
<evidence type="ECO:0000256" key="1">
    <source>
        <dbReference type="SAM" id="MobiDB-lite"/>
    </source>
</evidence>
<keyword evidence="3" id="KW-1185">Reference proteome</keyword>
<dbReference type="GO" id="GO:0003676">
    <property type="term" value="F:nucleic acid binding"/>
    <property type="evidence" value="ECO:0007669"/>
    <property type="project" value="InterPro"/>
</dbReference>
<dbReference type="OrthoDB" id="439808at2759"/>
<evidence type="ECO:0000313" key="2">
    <source>
        <dbReference type="EMBL" id="PSR73328.1"/>
    </source>
</evidence>
<sequence length="183" mass="20302">MGIPPKAIQHHLTILSELPVSPVAQTYSGHTSPITPSTSETFMSVVPTNQVGGRGWAVGFVEFDTVENATRAKEDLSSHEVALGVRLNIKFAPRQIQPVDKGGFFGKDHGGDKFGFGVTSKERSPPRREPISTWYMQKHAEEKEKKGQRLEREQNKSLTRRLVALNARRRDSTPGPNFGFGYS</sequence>
<proteinExistence type="predicted"/>